<dbReference type="Proteomes" id="UP000538147">
    <property type="component" value="Unassembled WGS sequence"/>
</dbReference>
<evidence type="ECO:0000313" key="2">
    <source>
        <dbReference type="Proteomes" id="UP000538147"/>
    </source>
</evidence>
<proteinExistence type="predicted"/>
<protein>
    <submittedName>
        <fullName evidence="1">Uncharacterized protein</fullName>
    </submittedName>
</protein>
<reference evidence="1 2" key="1">
    <citation type="submission" date="2020-08" db="EMBL/GenBank/DDBJ databases">
        <title>Genomic Encyclopedia of Type Strains, Phase IV (KMG-IV): sequencing the most valuable type-strain genomes for metagenomic binning, comparative biology and taxonomic classification.</title>
        <authorList>
            <person name="Goeker M."/>
        </authorList>
    </citation>
    <scope>NUCLEOTIDE SEQUENCE [LARGE SCALE GENOMIC DNA]</scope>
    <source>
        <strain evidence="1 2">DSM 102189</strain>
    </source>
</reference>
<dbReference type="AlphaFoldDB" id="A0A841LFJ5"/>
<sequence>MDQRHLARFAVRQAYQTGNVCHVVATGEPIAPFTVIDDHALFALADQVDPRDVMFSADPFADAVA</sequence>
<dbReference type="RefSeq" id="WP_184201197.1">
    <property type="nucleotide sequence ID" value="NZ_JACIIV010000021.1"/>
</dbReference>
<dbReference type="EMBL" id="JACIIV010000021">
    <property type="protein sequence ID" value="MBB6228585.1"/>
    <property type="molecule type" value="Genomic_DNA"/>
</dbReference>
<keyword evidence="2" id="KW-1185">Reference proteome</keyword>
<accession>A0A841LFJ5</accession>
<name>A0A841LFJ5_9SPHN</name>
<evidence type="ECO:0000313" key="1">
    <source>
        <dbReference type="EMBL" id="MBB6228585.1"/>
    </source>
</evidence>
<gene>
    <name evidence="1" type="ORF">FHS79_002775</name>
</gene>
<comment type="caution">
    <text evidence="1">The sequence shown here is derived from an EMBL/GenBank/DDBJ whole genome shotgun (WGS) entry which is preliminary data.</text>
</comment>
<organism evidence="1 2">
    <name type="scientific">Polymorphobacter multimanifer</name>
    <dbReference type="NCBI Taxonomy" id="1070431"/>
    <lineage>
        <taxon>Bacteria</taxon>
        <taxon>Pseudomonadati</taxon>
        <taxon>Pseudomonadota</taxon>
        <taxon>Alphaproteobacteria</taxon>
        <taxon>Sphingomonadales</taxon>
        <taxon>Sphingosinicellaceae</taxon>
        <taxon>Polymorphobacter</taxon>
    </lineage>
</organism>